<feature type="transmembrane region" description="Helical" evidence="1">
    <location>
        <begin position="53"/>
        <end position="70"/>
    </location>
</feature>
<reference evidence="2" key="1">
    <citation type="submission" date="2016-08" db="EMBL/GenBank/DDBJ databases">
        <authorList>
            <person name="Seilhamer J.J."/>
        </authorList>
    </citation>
    <scope>NUCLEOTIDE SEQUENCE</scope>
    <source>
        <strain evidence="2">86</strain>
    </source>
</reference>
<keyword evidence="1" id="KW-1133">Transmembrane helix</keyword>
<sequence>MISRFILQDKVVCSLHHHLGCVIREVVCNYSGEAINYRQGEVNLSKYTITKPMIAINIMIANIVMTSSWLDYSDKAS</sequence>
<accession>A0A212LYB7</accession>
<evidence type="ECO:0000313" key="2">
    <source>
        <dbReference type="EMBL" id="SCM82532.1"/>
    </source>
</evidence>
<name>A0A212LYB7_9FIRM</name>
<organism evidence="2">
    <name type="scientific">uncultured Sporomusa sp</name>
    <dbReference type="NCBI Taxonomy" id="307249"/>
    <lineage>
        <taxon>Bacteria</taxon>
        <taxon>Bacillati</taxon>
        <taxon>Bacillota</taxon>
        <taxon>Negativicutes</taxon>
        <taxon>Selenomonadales</taxon>
        <taxon>Sporomusaceae</taxon>
        <taxon>Sporomusa</taxon>
        <taxon>environmental samples</taxon>
    </lineage>
</organism>
<keyword evidence="1" id="KW-0812">Transmembrane</keyword>
<dbReference type="AlphaFoldDB" id="A0A212LYB7"/>
<evidence type="ECO:0000256" key="1">
    <source>
        <dbReference type="SAM" id="Phobius"/>
    </source>
</evidence>
<proteinExistence type="predicted"/>
<dbReference type="EMBL" id="FMJE01000005">
    <property type="protein sequence ID" value="SCM82532.1"/>
    <property type="molecule type" value="Genomic_DNA"/>
</dbReference>
<keyword evidence="1" id="KW-0472">Membrane</keyword>
<gene>
    <name evidence="2" type="ORF">KL86SPO_50303</name>
</gene>
<protein>
    <submittedName>
        <fullName evidence="2">Uncharacterized protein</fullName>
    </submittedName>
</protein>
<dbReference type="RefSeq" id="WP_288185189.1">
    <property type="nucleotide sequence ID" value="NZ_LT608335.1"/>
</dbReference>